<evidence type="ECO:0000256" key="2">
    <source>
        <dbReference type="SAM" id="Phobius"/>
    </source>
</evidence>
<dbReference type="RefSeq" id="WP_133105977.1">
    <property type="nucleotide sequence ID" value="NZ_SMNA01000001.1"/>
</dbReference>
<proteinExistence type="predicted"/>
<keyword evidence="2" id="KW-1133">Transmembrane helix</keyword>
<dbReference type="EMBL" id="SMNA01000001">
    <property type="protein sequence ID" value="TDE99075.1"/>
    <property type="molecule type" value="Genomic_DNA"/>
</dbReference>
<organism evidence="3 4">
    <name type="scientific">Occultella glacieicola</name>
    <dbReference type="NCBI Taxonomy" id="2518684"/>
    <lineage>
        <taxon>Bacteria</taxon>
        <taxon>Bacillati</taxon>
        <taxon>Actinomycetota</taxon>
        <taxon>Actinomycetes</taxon>
        <taxon>Micrococcales</taxon>
        <taxon>Ruaniaceae</taxon>
        <taxon>Occultella</taxon>
    </lineage>
</organism>
<evidence type="ECO:0000256" key="1">
    <source>
        <dbReference type="SAM" id="MobiDB-lite"/>
    </source>
</evidence>
<evidence type="ECO:0000313" key="4">
    <source>
        <dbReference type="Proteomes" id="UP000504882"/>
    </source>
</evidence>
<gene>
    <name evidence="3" type="ORF">EXU48_02530</name>
</gene>
<keyword evidence="2" id="KW-0812">Transmembrane</keyword>
<sequence length="238" mass="23707">MSTPPTRTSLRGPVILTAAGALVLVAAIVVAVLVVRLFLSVLPVGLVGADGVPGPEAVGGTDVPGTLTLELEADTTYTILLAHPSNAQAVALGDAITVTGPDGRPATSTIGPSTTVDNNGVSARSIDVFTTAAAGAYAIVVPPLDNPAATAWATVVVAEGDELPGFIGGIFGTIFGVFLALGLGVAGVAMIVGGAVWWHIHSRARRSFGAGGGPGGYPGQYPQPGQYPPNGQYPPPGR</sequence>
<keyword evidence="4" id="KW-1185">Reference proteome</keyword>
<accession>A0ABY2E985</accession>
<feature type="compositionally biased region" description="Pro residues" evidence="1">
    <location>
        <begin position="225"/>
        <end position="238"/>
    </location>
</feature>
<evidence type="ECO:0000313" key="3">
    <source>
        <dbReference type="EMBL" id="TDE99075.1"/>
    </source>
</evidence>
<feature type="transmembrane region" description="Helical" evidence="2">
    <location>
        <begin position="170"/>
        <end position="198"/>
    </location>
</feature>
<feature type="transmembrane region" description="Helical" evidence="2">
    <location>
        <begin position="12"/>
        <end position="39"/>
    </location>
</feature>
<protein>
    <submittedName>
        <fullName evidence="3">Uncharacterized protein</fullName>
    </submittedName>
</protein>
<reference evidence="3 4" key="1">
    <citation type="submission" date="2019-03" db="EMBL/GenBank/DDBJ databases">
        <title>Genomic features of bacteria from cold environments.</title>
        <authorList>
            <person name="Shen L."/>
        </authorList>
    </citation>
    <scope>NUCLEOTIDE SEQUENCE [LARGE SCALE GENOMIC DNA]</scope>
    <source>
        <strain evidence="4">T3246-1</strain>
    </source>
</reference>
<keyword evidence="2" id="KW-0472">Membrane</keyword>
<name>A0ABY2E985_9MICO</name>
<dbReference type="Proteomes" id="UP000504882">
    <property type="component" value="Unassembled WGS sequence"/>
</dbReference>
<comment type="caution">
    <text evidence="3">The sequence shown here is derived from an EMBL/GenBank/DDBJ whole genome shotgun (WGS) entry which is preliminary data.</text>
</comment>
<feature type="region of interest" description="Disordered" evidence="1">
    <location>
        <begin position="211"/>
        <end position="238"/>
    </location>
</feature>